<evidence type="ECO:0000256" key="14">
    <source>
        <dbReference type="ARBA" id="ARBA00026104"/>
    </source>
</evidence>
<organism evidence="18 19">
    <name type="scientific">Oedothorax gibbosus</name>
    <dbReference type="NCBI Taxonomy" id="931172"/>
    <lineage>
        <taxon>Eukaryota</taxon>
        <taxon>Metazoa</taxon>
        <taxon>Ecdysozoa</taxon>
        <taxon>Arthropoda</taxon>
        <taxon>Chelicerata</taxon>
        <taxon>Arachnida</taxon>
        <taxon>Araneae</taxon>
        <taxon>Araneomorphae</taxon>
        <taxon>Entelegynae</taxon>
        <taxon>Araneoidea</taxon>
        <taxon>Linyphiidae</taxon>
        <taxon>Erigoninae</taxon>
        <taxon>Oedothorax</taxon>
    </lineage>
</organism>
<evidence type="ECO:0000313" key="18">
    <source>
        <dbReference type="EMBL" id="KAG8185295.1"/>
    </source>
</evidence>
<dbReference type="PANTHER" id="PTHR45792">
    <property type="entry name" value="DIACYLGLYCEROL LIPASE HOMOLOG-RELATED"/>
    <property type="match status" value="1"/>
</dbReference>
<feature type="compositionally biased region" description="Low complexity" evidence="15">
    <location>
        <begin position="622"/>
        <end position="639"/>
    </location>
</feature>
<feature type="transmembrane region" description="Helical" evidence="16">
    <location>
        <begin position="35"/>
        <end position="60"/>
    </location>
</feature>
<dbReference type="Proteomes" id="UP000827092">
    <property type="component" value="Unassembled WGS sequence"/>
</dbReference>
<feature type="compositionally biased region" description="Polar residues" evidence="15">
    <location>
        <begin position="612"/>
        <end position="621"/>
    </location>
</feature>
<dbReference type="PANTHER" id="PTHR45792:SF2">
    <property type="entry name" value="DIACYLGLYCEROL LIPASE-BETA"/>
    <property type="match status" value="1"/>
</dbReference>
<accession>A0AAV6ULG7</accession>
<evidence type="ECO:0000313" key="19">
    <source>
        <dbReference type="Proteomes" id="UP000827092"/>
    </source>
</evidence>
<evidence type="ECO:0000256" key="8">
    <source>
        <dbReference type="ARBA" id="ARBA00022837"/>
    </source>
</evidence>
<evidence type="ECO:0000256" key="7">
    <source>
        <dbReference type="ARBA" id="ARBA00022801"/>
    </source>
</evidence>
<evidence type="ECO:0000256" key="12">
    <source>
        <dbReference type="ARBA" id="ARBA00023136"/>
    </source>
</evidence>
<feature type="transmembrane region" description="Helical" evidence="16">
    <location>
        <begin position="72"/>
        <end position="93"/>
    </location>
</feature>
<dbReference type="GO" id="GO:0005886">
    <property type="term" value="C:plasma membrane"/>
    <property type="evidence" value="ECO:0007669"/>
    <property type="project" value="UniProtKB-SubCell"/>
</dbReference>
<evidence type="ECO:0000256" key="1">
    <source>
        <dbReference type="ARBA" id="ARBA00001913"/>
    </source>
</evidence>
<evidence type="ECO:0000256" key="11">
    <source>
        <dbReference type="ARBA" id="ARBA00023098"/>
    </source>
</evidence>
<dbReference type="InterPro" id="IPR029058">
    <property type="entry name" value="AB_hydrolase_fold"/>
</dbReference>
<sequence>MMSDSISQQTRHLFLGKMPGLVMFKRRWRIASDDFVFPSLAEFLLRLVWFVVVLAVFLQHRAHLQCQGDRLLHTYLVFSLAGLAFILFLDLMIAWISSRGTVTQTRPRRHLCKILYLRLLVMIVETVWNSIGTKWAFTPADHSCEAKEVVLLVQIIAVCSWGLITIMLLGIVLVFDPIGSYKANGSGHRVSDVEHGEPQPLYINLNAASTEKAKKIWELQLRLFCCCGNQDEKSKSAYSDIAKLFTYHFEDVDLVPSDVAAGLILLQEKQSKENVARVSTSHHSENYSVQSPDSLTSTGAVQGSIISSPGVFSPPANQFWMTPELACHFMKFAEGSYGWPLFLYSNCLTGMCQIWTDMSCCGCCCKPPSYIVDDNCCRCHTAALKRATGLSDEDLIYVSFHNRVYEVPFCVAVDHSTCSVVVSVRGTLSPADALTDLTADCDKLFTDGCPQGVFCHRGMLRAAFFVKNKLEESHALSDAFALHQSYTLAITGHSLGAGTAALLAILLRPTYPNLRCYAFSPPGGLVSQEGTKYSEDFVMSVTLGDDLVPRLSAPNVEDMKRKLLGCILDSDVPKYKIFLHKFIDCFGGKKSPRPEAGSAPLSRPLLENFGQASSSGNYTTNSSQEGSSEGSVSSGSASAQAARHSAPVPLYIPGRVLHITHADSSYTGRWVTVDYFNQIIISPRMVADHMPNAVHNALKQLVRNSVGHFP</sequence>
<dbReference type="GO" id="GO:0046872">
    <property type="term" value="F:metal ion binding"/>
    <property type="evidence" value="ECO:0007669"/>
    <property type="project" value="UniProtKB-KW"/>
</dbReference>
<feature type="region of interest" description="Disordered" evidence="15">
    <location>
        <begin position="612"/>
        <end position="639"/>
    </location>
</feature>
<keyword evidence="19" id="KW-1185">Reference proteome</keyword>
<dbReference type="EMBL" id="JAFNEN010000341">
    <property type="protein sequence ID" value="KAG8185295.1"/>
    <property type="molecule type" value="Genomic_DNA"/>
</dbReference>
<comment type="cofactor">
    <cofactor evidence="1">
        <name>Ca(2+)</name>
        <dbReference type="ChEBI" id="CHEBI:29108"/>
    </cofactor>
</comment>
<keyword evidence="8" id="KW-0106">Calcium</keyword>
<gene>
    <name evidence="18" type="ORF">JTE90_023903</name>
</gene>
<dbReference type="Pfam" id="PF01764">
    <property type="entry name" value="Lipase_3"/>
    <property type="match status" value="1"/>
</dbReference>
<dbReference type="GO" id="GO:0046340">
    <property type="term" value="P:diacylglycerol catabolic process"/>
    <property type="evidence" value="ECO:0007669"/>
    <property type="project" value="TreeGrafter"/>
</dbReference>
<reference evidence="18 19" key="1">
    <citation type="journal article" date="2022" name="Nat. Ecol. Evol.">
        <title>A masculinizing supergene underlies an exaggerated male reproductive morph in a spider.</title>
        <authorList>
            <person name="Hendrickx F."/>
            <person name="De Corte Z."/>
            <person name="Sonet G."/>
            <person name="Van Belleghem S.M."/>
            <person name="Kostlbacher S."/>
            <person name="Vangestel C."/>
        </authorList>
    </citation>
    <scope>NUCLEOTIDE SEQUENCE [LARGE SCALE GENOMIC DNA]</scope>
    <source>
        <strain evidence="18">W744_W776</strain>
    </source>
</reference>
<keyword evidence="5 16" id="KW-0812">Transmembrane</keyword>
<dbReference type="GO" id="GO:0022008">
    <property type="term" value="P:neurogenesis"/>
    <property type="evidence" value="ECO:0007669"/>
    <property type="project" value="TreeGrafter"/>
</dbReference>
<keyword evidence="7" id="KW-0378">Hydrolase</keyword>
<comment type="subcellular location">
    <subcellularLocation>
        <location evidence="2">Cell membrane</location>
        <topology evidence="2">Multi-pass membrane protein</topology>
    </subcellularLocation>
</comment>
<feature type="transmembrane region" description="Helical" evidence="16">
    <location>
        <begin position="151"/>
        <end position="175"/>
    </location>
</feature>
<dbReference type="GO" id="GO:0004806">
    <property type="term" value="F:triacylglycerol lipase activity"/>
    <property type="evidence" value="ECO:0007669"/>
    <property type="project" value="TreeGrafter"/>
</dbReference>
<dbReference type="InterPro" id="IPR002921">
    <property type="entry name" value="Fungal_lipase-type"/>
</dbReference>
<evidence type="ECO:0000256" key="4">
    <source>
        <dbReference type="ARBA" id="ARBA00022553"/>
    </source>
</evidence>
<dbReference type="AlphaFoldDB" id="A0AAV6ULG7"/>
<dbReference type="InterPro" id="IPR052214">
    <property type="entry name" value="DAG_Lipase-Related"/>
</dbReference>
<feature type="domain" description="Fungal lipase-type" evidence="17">
    <location>
        <begin position="421"/>
        <end position="553"/>
    </location>
</feature>
<dbReference type="GO" id="GO:0019369">
    <property type="term" value="P:arachidonate metabolic process"/>
    <property type="evidence" value="ECO:0007669"/>
    <property type="project" value="TreeGrafter"/>
</dbReference>
<evidence type="ECO:0000256" key="15">
    <source>
        <dbReference type="SAM" id="MobiDB-lite"/>
    </source>
</evidence>
<evidence type="ECO:0000256" key="3">
    <source>
        <dbReference type="ARBA" id="ARBA00022475"/>
    </source>
</evidence>
<keyword evidence="4" id="KW-0597">Phosphoprotein</keyword>
<keyword evidence="9" id="KW-0442">Lipid degradation</keyword>
<comment type="caution">
    <text evidence="18">The sequence shown here is derived from an EMBL/GenBank/DDBJ whole genome shotgun (WGS) entry which is preliminary data.</text>
</comment>
<dbReference type="Gene3D" id="3.40.50.1820">
    <property type="entry name" value="alpha/beta hydrolase"/>
    <property type="match status" value="1"/>
</dbReference>
<comment type="catalytic activity">
    <reaction evidence="13">
        <text>a 1,2-diacyl-sn-glycerol + H2O = a 2-acylglycerol + a fatty acid + H(+)</text>
        <dbReference type="Rhea" id="RHEA:33275"/>
        <dbReference type="ChEBI" id="CHEBI:15377"/>
        <dbReference type="ChEBI" id="CHEBI:15378"/>
        <dbReference type="ChEBI" id="CHEBI:17389"/>
        <dbReference type="ChEBI" id="CHEBI:17815"/>
        <dbReference type="ChEBI" id="CHEBI:28868"/>
        <dbReference type="EC" id="3.1.1.116"/>
    </reaction>
    <physiologicalReaction direction="left-to-right" evidence="13">
        <dbReference type="Rhea" id="RHEA:33276"/>
    </physiologicalReaction>
</comment>
<evidence type="ECO:0000256" key="6">
    <source>
        <dbReference type="ARBA" id="ARBA00022723"/>
    </source>
</evidence>
<evidence type="ECO:0000259" key="17">
    <source>
        <dbReference type="Pfam" id="PF01764"/>
    </source>
</evidence>
<evidence type="ECO:0000256" key="9">
    <source>
        <dbReference type="ARBA" id="ARBA00022963"/>
    </source>
</evidence>
<protein>
    <recommendedName>
        <fullName evidence="14">sn-1-specific diacylglycerol lipase</fullName>
        <ecNumber evidence="14">3.1.1.116</ecNumber>
    </recommendedName>
</protein>
<feature type="transmembrane region" description="Helical" evidence="16">
    <location>
        <begin position="114"/>
        <end position="131"/>
    </location>
</feature>
<proteinExistence type="predicted"/>
<keyword evidence="3" id="KW-1003">Cell membrane</keyword>
<keyword evidence="12 16" id="KW-0472">Membrane</keyword>
<evidence type="ECO:0000256" key="2">
    <source>
        <dbReference type="ARBA" id="ARBA00004651"/>
    </source>
</evidence>
<evidence type="ECO:0000256" key="5">
    <source>
        <dbReference type="ARBA" id="ARBA00022692"/>
    </source>
</evidence>
<dbReference type="EC" id="3.1.1.116" evidence="14"/>
<evidence type="ECO:0000256" key="16">
    <source>
        <dbReference type="SAM" id="Phobius"/>
    </source>
</evidence>
<keyword evidence="6" id="KW-0479">Metal-binding</keyword>
<dbReference type="CDD" id="cd00519">
    <property type="entry name" value="Lipase_3"/>
    <property type="match status" value="1"/>
</dbReference>
<name>A0AAV6ULG7_9ARAC</name>
<evidence type="ECO:0000256" key="10">
    <source>
        <dbReference type="ARBA" id="ARBA00022989"/>
    </source>
</evidence>
<evidence type="ECO:0000256" key="13">
    <source>
        <dbReference type="ARBA" id="ARBA00024531"/>
    </source>
</evidence>
<keyword evidence="11" id="KW-0443">Lipid metabolism</keyword>
<dbReference type="GO" id="GO:0005737">
    <property type="term" value="C:cytoplasm"/>
    <property type="evidence" value="ECO:0007669"/>
    <property type="project" value="TreeGrafter"/>
</dbReference>
<dbReference type="SUPFAM" id="SSF53474">
    <property type="entry name" value="alpha/beta-Hydrolases"/>
    <property type="match status" value="1"/>
</dbReference>
<keyword evidence="10 16" id="KW-1133">Transmembrane helix</keyword>